<protein>
    <submittedName>
        <fullName evidence="1">Uncharacterized protein</fullName>
    </submittedName>
</protein>
<evidence type="ECO:0000313" key="1">
    <source>
        <dbReference type="EnsemblPlants" id="AVESA.00010b.r2.6CG1116540.1.CDS"/>
    </source>
</evidence>
<name>A0ACD5Z726_AVESA</name>
<evidence type="ECO:0000313" key="2">
    <source>
        <dbReference type="Proteomes" id="UP001732700"/>
    </source>
</evidence>
<organism evidence="1 2">
    <name type="scientific">Avena sativa</name>
    <name type="common">Oat</name>
    <dbReference type="NCBI Taxonomy" id="4498"/>
    <lineage>
        <taxon>Eukaryota</taxon>
        <taxon>Viridiplantae</taxon>
        <taxon>Streptophyta</taxon>
        <taxon>Embryophyta</taxon>
        <taxon>Tracheophyta</taxon>
        <taxon>Spermatophyta</taxon>
        <taxon>Magnoliopsida</taxon>
        <taxon>Liliopsida</taxon>
        <taxon>Poales</taxon>
        <taxon>Poaceae</taxon>
        <taxon>BOP clade</taxon>
        <taxon>Pooideae</taxon>
        <taxon>Poodae</taxon>
        <taxon>Poeae</taxon>
        <taxon>Poeae Chloroplast Group 1 (Aveneae type)</taxon>
        <taxon>Aveninae</taxon>
        <taxon>Avena</taxon>
    </lineage>
</organism>
<reference evidence="1" key="2">
    <citation type="submission" date="2025-09" db="UniProtKB">
        <authorList>
            <consortium name="EnsemblPlants"/>
        </authorList>
    </citation>
    <scope>IDENTIFICATION</scope>
</reference>
<keyword evidence="2" id="KW-1185">Reference proteome</keyword>
<reference evidence="1" key="1">
    <citation type="submission" date="2021-05" db="EMBL/GenBank/DDBJ databases">
        <authorList>
            <person name="Scholz U."/>
            <person name="Mascher M."/>
            <person name="Fiebig A."/>
        </authorList>
    </citation>
    <scope>NUCLEOTIDE SEQUENCE [LARGE SCALE GENOMIC DNA]</scope>
</reference>
<dbReference type="Proteomes" id="UP001732700">
    <property type="component" value="Chromosome 6C"/>
</dbReference>
<accession>A0ACD5Z726</accession>
<sequence length="104" mass="11302">MDANRQPAQGSNPPAGVDPNAPAAARGEWRAQLHPEARSRVVNRILKVLVKHLPVSVPEGLNELQKVAVMFENKTYTAATSQPDYARKICLKMVSMAATTKQAP</sequence>
<dbReference type="EnsemblPlants" id="AVESA.00010b.r2.6CG1116540.1">
    <property type="protein sequence ID" value="AVESA.00010b.r2.6CG1116540.1.CDS"/>
    <property type="gene ID" value="AVESA.00010b.r2.6CG1116540"/>
</dbReference>
<proteinExistence type="predicted"/>